<organism evidence="1 2">
    <name type="scientific">Colletotrichum navitas</name>
    <dbReference type="NCBI Taxonomy" id="681940"/>
    <lineage>
        <taxon>Eukaryota</taxon>
        <taxon>Fungi</taxon>
        <taxon>Dikarya</taxon>
        <taxon>Ascomycota</taxon>
        <taxon>Pezizomycotina</taxon>
        <taxon>Sordariomycetes</taxon>
        <taxon>Hypocreomycetidae</taxon>
        <taxon>Glomerellales</taxon>
        <taxon>Glomerellaceae</taxon>
        <taxon>Colletotrichum</taxon>
        <taxon>Colletotrichum graminicola species complex</taxon>
    </lineage>
</organism>
<evidence type="ECO:0000313" key="1">
    <source>
        <dbReference type="EMBL" id="KAK1566316.1"/>
    </source>
</evidence>
<sequence>MSMTLFGAGSCGGLPSWWSGRREGSGLLRQVLFQAAEGHSSTYLMVRGIPARTDNGEKRGSLPAVTTPSSIGNSTFGKCTTTSVQRLAPAVFGLSRACGGRPASRARALLRTGIHQGPKATKLPAEDPIIPMPTAEACMLRIVSVSAENRQAEDN</sequence>
<reference evidence="1" key="1">
    <citation type="submission" date="2021-06" db="EMBL/GenBank/DDBJ databases">
        <title>Comparative genomics, transcriptomics and evolutionary studies reveal genomic signatures of adaptation to plant cell wall in hemibiotrophic fungi.</title>
        <authorList>
            <consortium name="DOE Joint Genome Institute"/>
            <person name="Baroncelli R."/>
            <person name="Diaz J.F."/>
            <person name="Benocci T."/>
            <person name="Peng M."/>
            <person name="Battaglia E."/>
            <person name="Haridas S."/>
            <person name="Andreopoulos W."/>
            <person name="Labutti K."/>
            <person name="Pangilinan J."/>
            <person name="Floch G.L."/>
            <person name="Makela M.R."/>
            <person name="Henrissat B."/>
            <person name="Grigoriev I.V."/>
            <person name="Crouch J.A."/>
            <person name="De Vries R.P."/>
            <person name="Sukno S.A."/>
            <person name="Thon M.R."/>
        </authorList>
    </citation>
    <scope>NUCLEOTIDE SEQUENCE</scope>
    <source>
        <strain evidence="1">CBS 125086</strain>
    </source>
</reference>
<comment type="caution">
    <text evidence="1">The sequence shown here is derived from an EMBL/GenBank/DDBJ whole genome shotgun (WGS) entry which is preliminary data.</text>
</comment>
<dbReference type="AlphaFoldDB" id="A0AAD8UYY2"/>
<name>A0AAD8UYY2_9PEZI</name>
<dbReference type="GeneID" id="85444682"/>
<gene>
    <name evidence="1" type="ORF">LY79DRAFT_584864</name>
</gene>
<dbReference type="EMBL" id="JAHLJV010000146">
    <property type="protein sequence ID" value="KAK1566316.1"/>
    <property type="molecule type" value="Genomic_DNA"/>
</dbReference>
<protein>
    <submittedName>
        <fullName evidence="1">Uncharacterized protein</fullName>
    </submittedName>
</protein>
<dbReference type="Proteomes" id="UP001230504">
    <property type="component" value="Unassembled WGS sequence"/>
</dbReference>
<accession>A0AAD8UYY2</accession>
<keyword evidence="2" id="KW-1185">Reference proteome</keyword>
<dbReference type="RefSeq" id="XP_060407495.1">
    <property type="nucleotide sequence ID" value="XM_060560442.1"/>
</dbReference>
<evidence type="ECO:0000313" key="2">
    <source>
        <dbReference type="Proteomes" id="UP001230504"/>
    </source>
</evidence>
<proteinExistence type="predicted"/>